<proteinExistence type="predicted"/>
<protein>
    <submittedName>
        <fullName evidence="6">Uncharacterized protein LOC112455921</fullName>
    </submittedName>
</protein>
<accession>A0A6J1PYT4</accession>
<keyword evidence="1" id="KW-0479">Metal-binding</keyword>
<dbReference type="AlphaFoldDB" id="A0A6J1PYT4"/>
<evidence type="ECO:0000256" key="2">
    <source>
        <dbReference type="ARBA" id="ARBA00022771"/>
    </source>
</evidence>
<dbReference type="Proteomes" id="UP000504618">
    <property type="component" value="Unplaced"/>
</dbReference>
<evidence type="ECO:0000256" key="3">
    <source>
        <dbReference type="ARBA" id="ARBA00022833"/>
    </source>
</evidence>
<dbReference type="InterPro" id="IPR007110">
    <property type="entry name" value="Ig-like_dom"/>
</dbReference>
<organism evidence="5 6">
    <name type="scientific">Temnothorax curvispinosus</name>
    <dbReference type="NCBI Taxonomy" id="300111"/>
    <lineage>
        <taxon>Eukaryota</taxon>
        <taxon>Metazoa</taxon>
        <taxon>Ecdysozoa</taxon>
        <taxon>Arthropoda</taxon>
        <taxon>Hexapoda</taxon>
        <taxon>Insecta</taxon>
        <taxon>Pterygota</taxon>
        <taxon>Neoptera</taxon>
        <taxon>Endopterygota</taxon>
        <taxon>Hymenoptera</taxon>
        <taxon>Apocrita</taxon>
        <taxon>Aculeata</taxon>
        <taxon>Formicoidea</taxon>
        <taxon>Formicidae</taxon>
        <taxon>Myrmicinae</taxon>
        <taxon>Temnothorax</taxon>
    </lineage>
</organism>
<evidence type="ECO:0000259" key="4">
    <source>
        <dbReference type="PROSITE" id="PS50835"/>
    </source>
</evidence>
<sequence>MLAAINKSTSLDGTYFKVDKSKSSTVTGDVVAVCQFCNPTRALKGKFRITSNFTTHLKRKHANVYNEYLEYAKQKRHGVENTSVIDRKRWSCVLNQEEFEQNITNFVLKYMIPFRAVEDPSFRKIFNDFKIKRGDTRLKHLTCYSLAKRVDRSFKDNVTRNW</sequence>
<evidence type="ECO:0000313" key="6">
    <source>
        <dbReference type="RefSeq" id="XP_024873910.1"/>
    </source>
</evidence>
<dbReference type="GeneID" id="112455921"/>
<evidence type="ECO:0000313" key="5">
    <source>
        <dbReference type="Proteomes" id="UP000504618"/>
    </source>
</evidence>
<dbReference type="Pfam" id="PF02892">
    <property type="entry name" value="zf-BED"/>
    <property type="match status" value="1"/>
</dbReference>
<keyword evidence="3" id="KW-0862">Zinc</keyword>
<dbReference type="OrthoDB" id="7616206at2759"/>
<reference evidence="6" key="1">
    <citation type="submission" date="2025-08" db="UniProtKB">
        <authorList>
            <consortium name="RefSeq"/>
        </authorList>
    </citation>
    <scope>IDENTIFICATION</scope>
    <source>
        <tissue evidence="6">Whole body</tissue>
    </source>
</reference>
<feature type="domain" description="Ig-like" evidence="4">
    <location>
        <begin position="120"/>
        <end position="162"/>
    </location>
</feature>
<keyword evidence="2" id="KW-0863">Zinc-finger</keyword>
<gene>
    <name evidence="6" type="primary">LOC112455921</name>
</gene>
<dbReference type="RefSeq" id="XP_024873910.1">
    <property type="nucleotide sequence ID" value="XM_025018142.1"/>
</dbReference>
<dbReference type="SUPFAM" id="SSF57667">
    <property type="entry name" value="beta-beta-alpha zinc fingers"/>
    <property type="match status" value="1"/>
</dbReference>
<dbReference type="InterPro" id="IPR003656">
    <property type="entry name" value="Znf_BED"/>
</dbReference>
<dbReference type="PROSITE" id="PS50835">
    <property type="entry name" value="IG_LIKE"/>
    <property type="match status" value="1"/>
</dbReference>
<evidence type="ECO:0000256" key="1">
    <source>
        <dbReference type="ARBA" id="ARBA00022723"/>
    </source>
</evidence>
<dbReference type="GO" id="GO:0008270">
    <property type="term" value="F:zinc ion binding"/>
    <property type="evidence" value="ECO:0007669"/>
    <property type="project" value="UniProtKB-KW"/>
</dbReference>
<keyword evidence="5" id="KW-1185">Reference proteome</keyword>
<dbReference type="InterPro" id="IPR036236">
    <property type="entry name" value="Znf_C2H2_sf"/>
</dbReference>
<dbReference type="GO" id="GO:0003677">
    <property type="term" value="F:DNA binding"/>
    <property type="evidence" value="ECO:0007669"/>
    <property type="project" value="InterPro"/>
</dbReference>
<name>A0A6J1PYT4_9HYME</name>